<dbReference type="AlphaFoldDB" id="A0A366SE62"/>
<evidence type="ECO:0000313" key="1">
    <source>
        <dbReference type="EMBL" id="RBR28044.1"/>
    </source>
</evidence>
<sequence>MIYEWFKLDVRIYYLQYYARSFSNFLSAKQYQLSCLHICISLAGFTVHGPFNIH</sequence>
<name>A0A366SE62_9ENTE</name>
<dbReference type="EMBL" id="LEOY01000018">
    <property type="protein sequence ID" value="RBR28044.1"/>
    <property type="molecule type" value="Genomic_DNA"/>
</dbReference>
<proteinExistence type="predicted"/>
<reference evidence="1 2" key="1">
    <citation type="submission" date="2015-06" db="EMBL/GenBank/DDBJ databases">
        <title>The Genome Sequence of Enterococcus cecorum 170AEA1.</title>
        <authorList>
            <consortium name="The Broad Institute Genomics Platform"/>
            <consortium name="The Broad Institute Genome Sequencing Center for Infectious Disease"/>
            <person name="Earl A.M."/>
            <person name="Van Tyne D."/>
            <person name="Lebreton F."/>
            <person name="Saavedra J.T."/>
            <person name="Gilmore M.S."/>
            <person name="Manson McGuire A."/>
            <person name="Clock S."/>
            <person name="Crupain M."/>
            <person name="Rangan U."/>
            <person name="Young S."/>
            <person name="Abouelleil A."/>
            <person name="Cao P."/>
            <person name="Chapman S.B."/>
            <person name="Griggs A."/>
            <person name="Priest M."/>
            <person name="Shea T."/>
            <person name="Wortman J."/>
            <person name="Nusbaum C."/>
            <person name="Birren B."/>
        </authorList>
    </citation>
    <scope>NUCLEOTIDE SEQUENCE [LARGE SCALE GENOMIC DNA]</scope>
    <source>
        <strain evidence="1 2">170AEA1</strain>
    </source>
</reference>
<evidence type="ECO:0000313" key="2">
    <source>
        <dbReference type="Proteomes" id="UP000252800"/>
    </source>
</evidence>
<organism evidence="1 2">
    <name type="scientific">Enterococcus cecorum</name>
    <dbReference type="NCBI Taxonomy" id="44008"/>
    <lineage>
        <taxon>Bacteria</taxon>
        <taxon>Bacillati</taxon>
        <taxon>Bacillota</taxon>
        <taxon>Bacilli</taxon>
        <taxon>Lactobacillales</taxon>
        <taxon>Enterococcaceae</taxon>
        <taxon>Enterococcus</taxon>
    </lineage>
</organism>
<accession>A0A366SE62</accession>
<protein>
    <submittedName>
        <fullName evidence="1">Uncharacterized protein</fullName>
    </submittedName>
</protein>
<gene>
    <name evidence="1" type="ORF">EB18_01919</name>
</gene>
<comment type="caution">
    <text evidence="1">The sequence shown here is derived from an EMBL/GenBank/DDBJ whole genome shotgun (WGS) entry which is preliminary data.</text>
</comment>
<dbReference type="Proteomes" id="UP000252800">
    <property type="component" value="Unassembled WGS sequence"/>
</dbReference>